<accession>A0ABV8MSA5</accession>
<organism evidence="1 2">
    <name type="scientific">Chitinimonas lacunae</name>
    <dbReference type="NCBI Taxonomy" id="1963018"/>
    <lineage>
        <taxon>Bacteria</taxon>
        <taxon>Pseudomonadati</taxon>
        <taxon>Pseudomonadota</taxon>
        <taxon>Betaproteobacteria</taxon>
        <taxon>Neisseriales</taxon>
        <taxon>Chitinibacteraceae</taxon>
        <taxon>Chitinimonas</taxon>
    </lineage>
</organism>
<dbReference type="Proteomes" id="UP001595791">
    <property type="component" value="Unassembled WGS sequence"/>
</dbReference>
<keyword evidence="2" id="KW-1185">Reference proteome</keyword>
<sequence length="49" mass="5624">MMYRLYLVLAVAMTGFYSWGQYKGYSVFGSDERVQERSAVHGGGRAYHK</sequence>
<dbReference type="RefSeq" id="WP_378164134.1">
    <property type="nucleotide sequence ID" value="NZ_JBHSBU010000001.1"/>
</dbReference>
<gene>
    <name evidence="1" type="ORF">ACFOW7_11105</name>
</gene>
<proteinExistence type="predicted"/>
<evidence type="ECO:0000313" key="2">
    <source>
        <dbReference type="Proteomes" id="UP001595791"/>
    </source>
</evidence>
<evidence type="ECO:0000313" key="1">
    <source>
        <dbReference type="EMBL" id="MFC4159892.1"/>
    </source>
</evidence>
<reference evidence="2" key="1">
    <citation type="journal article" date="2019" name="Int. J. Syst. Evol. Microbiol.">
        <title>The Global Catalogue of Microorganisms (GCM) 10K type strain sequencing project: providing services to taxonomists for standard genome sequencing and annotation.</title>
        <authorList>
            <consortium name="The Broad Institute Genomics Platform"/>
            <consortium name="The Broad Institute Genome Sequencing Center for Infectious Disease"/>
            <person name="Wu L."/>
            <person name="Ma J."/>
        </authorList>
    </citation>
    <scope>NUCLEOTIDE SEQUENCE [LARGE SCALE GENOMIC DNA]</scope>
    <source>
        <strain evidence="2">LMG 29894</strain>
    </source>
</reference>
<comment type="caution">
    <text evidence="1">The sequence shown here is derived from an EMBL/GenBank/DDBJ whole genome shotgun (WGS) entry which is preliminary data.</text>
</comment>
<protein>
    <submittedName>
        <fullName evidence="1">Uncharacterized protein</fullName>
    </submittedName>
</protein>
<name>A0ABV8MSA5_9NEIS</name>
<dbReference type="EMBL" id="JBHSBU010000001">
    <property type="protein sequence ID" value="MFC4159892.1"/>
    <property type="molecule type" value="Genomic_DNA"/>
</dbReference>